<protein>
    <submittedName>
        <fullName evidence="1">Uncharacterized protein</fullName>
    </submittedName>
</protein>
<evidence type="ECO:0000313" key="1">
    <source>
        <dbReference type="EMBL" id="PIR73157.1"/>
    </source>
</evidence>
<accession>A0A2H0TP09</accession>
<comment type="caution">
    <text evidence="1">The sequence shown here is derived from an EMBL/GenBank/DDBJ whole genome shotgun (WGS) entry which is preliminary data.</text>
</comment>
<gene>
    <name evidence="1" type="ORF">COV26_00045</name>
</gene>
<dbReference type="AlphaFoldDB" id="A0A2H0TP09"/>
<reference evidence="2" key="1">
    <citation type="submission" date="2017-09" db="EMBL/GenBank/DDBJ databases">
        <title>Depth-based differentiation of microbial function through sediment-hosted aquifers and enrichment of novel symbionts in the deep terrestrial subsurface.</title>
        <authorList>
            <person name="Probst A.J."/>
            <person name="Ladd B."/>
            <person name="Jarett J.K."/>
            <person name="Geller-Mcgrath D.E."/>
            <person name="Sieber C.M.K."/>
            <person name="Emerson J.B."/>
            <person name="Anantharaman K."/>
            <person name="Thomas B.C."/>
            <person name="Malmstrom R."/>
            <person name="Stieglmeier M."/>
            <person name="Klingl A."/>
            <person name="Woyke T."/>
            <person name="Ryan C.M."/>
            <person name="Banfield J.F."/>
        </authorList>
    </citation>
    <scope>NUCLEOTIDE SEQUENCE [LARGE SCALE GENOMIC DNA]</scope>
</reference>
<dbReference type="EMBL" id="PFCH01000001">
    <property type="protein sequence ID" value="PIR73157.1"/>
    <property type="molecule type" value="Genomic_DNA"/>
</dbReference>
<organism evidence="1 2">
    <name type="scientific">Candidatus Nealsonbacteria bacterium CG10_big_fil_rev_8_21_14_0_10_36_23</name>
    <dbReference type="NCBI Taxonomy" id="1974709"/>
    <lineage>
        <taxon>Bacteria</taxon>
        <taxon>Candidatus Nealsoniibacteriota</taxon>
    </lineage>
</organism>
<evidence type="ECO:0000313" key="2">
    <source>
        <dbReference type="Proteomes" id="UP000228508"/>
    </source>
</evidence>
<dbReference type="Proteomes" id="UP000228508">
    <property type="component" value="Unassembled WGS sequence"/>
</dbReference>
<proteinExistence type="predicted"/>
<sequence>MATITIPKKITKGEELIIIPRKDYEEFSRWQKVMKSFKIFVPTKNQKRDLKRARQEYKKGNYFTINELKQKLEIKD</sequence>
<name>A0A2H0TP09_9BACT</name>